<sequence length="636" mass="72036">FRNRDSKRETGEQSQSSRLADIESKLSDIIGLLSRSDAPSDEDRNSTIPIELADIDIHIGTDPVGCINHENVTDISMIGALGAQETNFMQHAPEGTSRYSTNQDAAWSADQGLSPAVLQHLVTVFSGMSTYFPFVRVPNGLEVALLSEDRPFLYLAAVTIASSRFQHLQAALSERFKEILSRSLIVAEEKDLDLLQGLILHLAWYDVSLCSSIAIEARLTNRMFHFHFNPRSPQTYRYLQIAISMVVDLGIEELIIDMTDGDNELGDTYSREACRAYLGCYYISSVISTSSGKPNNLRISSNMLRAALVLQREREYDTDELIYHLLKQQQFVDEVCETYRFERQQSDRSRLCTHAERFATRLEDRWSSLSVELRRNGNMPQFSNYTASSTNRLRALLLNSYHAAKIRIFEMGLVYNYGQPRRHPKNAEDSTILSASPMLISNLIRCVESTKAYLDFFFTIPEMEYHKLSFSIWYQVVLAVFVLYRLSVGVSEVPEWDVNLTKASLDVEEYLGVLSSHLQSIRLDTAVLPKSLFTMMPEIIASVETSYATAMVNSALIVDTRHPHQPFSDRPALSVRGRHRCPGMRNLRQSANQSSTEQSTLQTAVSAEIQIIENEIFWRDLLVTGTFSVNSYCITN</sequence>
<evidence type="ECO:0008006" key="9">
    <source>
        <dbReference type="Google" id="ProtNLM"/>
    </source>
</evidence>
<keyword evidence="4" id="KW-0804">Transcription</keyword>
<dbReference type="GeneID" id="81428037"/>
<dbReference type="GO" id="GO:0000976">
    <property type="term" value="F:transcription cis-regulatory region binding"/>
    <property type="evidence" value="ECO:0007669"/>
    <property type="project" value="TreeGrafter"/>
</dbReference>
<evidence type="ECO:0000256" key="5">
    <source>
        <dbReference type="ARBA" id="ARBA00023242"/>
    </source>
</evidence>
<comment type="subcellular location">
    <subcellularLocation>
        <location evidence="1">Nucleus</location>
    </subcellularLocation>
</comment>
<keyword evidence="5" id="KW-0539">Nucleus</keyword>
<protein>
    <recommendedName>
        <fullName evidence="9">Transcription factor domain-containing protein</fullName>
    </recommendedName>
</protein>
<dbReference type="GO" id="GO:0005634">
    <property type="term" value="C:nucleus"/>
    <property type="evidence" value="ECO:0007669"/>
    <property type="project" value="UniProtKB-SubCell"/>
</dbReference>
<comment type="caution">
    <text evidence="7">The sequence shown here is derived from an EMBL/GenBank/DDBJ whole genome shotgun (WGS) entry which is preliminary data.</text>
</comment>
<dbReference type="EMBL" id="JAPQKN010000004">
    <property type="protein sequence ID" value="KAJ5159732.1"/>
    <property type="molecule type" value="Genomic_DNA"/>
</dbReference>
<reference evidence="7" key="1">
    <citation type="submission" date="2022-11" db="EMBL/GenBank/DDBJ databases">
        <authorList>
            <person name="Petersen C."/>
        </authorList>
    </citation>
    <scope>NUCLEOTIDE SEQUENCE</scope>
    <source>
        <strain evidence="7">IBT 26290</strain>
    </source>
</reference>
<feature type="region of interest" description="Disordered" evidence="6">
    <location>
        <begin position="1"/>
        <end position="20"/>
    </location>
</feature>
<accession>A0A9W9HYC1</accession>
<evidence type="ECO:0000256" key="2">
    <source>
        <dbReference type="ARBA" id="ARBA00023015"/>
    </source>
</evidence>
<evidence type="ECO:0000256" key="3">
    <source>
        <dbReference type="ARBA" id="ARBA00023125"/>
    </source>
</evidence>
<dbReference type="RefSeq" id="XP_056541290.1">
    <property type="nucleotide sequence ID" value="XM_056688861.1"/>
</dbReference>
<dbReference type="Proteomes" id="UP001149163">
    <property type="component" value="Unassembled WGS sequence"/>
</dbReference>
<dbReference type="PANTHER" id="PTHR31845:SF10">
    <property type="entry name" value="ZN(II)2CYS6 TRANSCRIPTION FACTOR (EUROFUNG)"/>
    <property type="match status" value="1"/>
</dbReference>
<dbReference type="CDD" id="cd12148">
    <property type="entry name" value="fungal_TF_MHR"/>
    <property type="match status" value="1"/>
</dbReference>
<evidence type="ECO:0000256" key="1">
    <source>
        <dbReference type="ARBA" id="ARBA00004123"/>
    </source>
</evidence>
<feature type="non-terminal residue" evidence="7">
    <location>
        <position position="1"/>
    </location>
</feature>
<evidence type="ECO:0000256" key="6">
    <source>
        <dbReference type="SAM" id="MobiDB-lite"/>
    </source>
</evidence>
<dbReference type="OrthoDB" id="5424793at2759"/>
<name>A0A9W9HYC1_9EURO</name>
<keyword evidence="2" id="KW-0805">Transcription regulation</keyword>
<reference evidence="7" key="2">
    <citation type="journal article" date="2023" name="IMA Fungus">
        <title>Comparative genomic study of the Penicillium genus elucidates a diverse pangenome and 15 lateral gene transfer events.</title>
        <authorList>
            <person name="Petersen C."/>
            <person name="Sorensen T."/>
            <person name="Nielsen M.R."/>
            <person name="Sondergaard T.E."/>
            <person name="Sorensen J.L."/>
            <person name="Fitzpatrick D.A."/>
            <person name="Frisvad J.C."/>
            <person name="Nielsen K.L."/>
        </authorList>
    </citation>
    <scope>NUCLEOTIDE SEQUENCE</scope>
    <source>
        <strain evidence="7">IBT 26290</strain>
    </source>
</reference>
<dbReference type="AlphaFoldDB" id="A0A9W9HYC1"/>
<dbReference type="InterPro" id="IPR051089">
    <property type="entry name" value="prtT"/>
</dbReference>
<keyword evidence="3" id="KW-0238">DNA-binding</keyword>
<dbReference type="GO" id="GO:0000981">
    <property type="term" value="F:DNA-binding transcription factor activity, RNA polymerase II-specific"/>
    <property type="evidence" value="ECO:0007669"/>
    <property type="project" value="TreeGrafter"/>
</dbReference>
<feature type="compositionally biased region" description="Basic and acidic residues" evidence="6">
    <location>
        <begin position="1"/>
        <end position="11"/>
    </location>
</feature>
<proteinExistence type="predicted"/>
<evidence type="ECO:0000313" key="8">
    <source>
        <dbReference type="Proteomes" id="UP001149163"/>
    </source>
</evidence>
<gene>
    <name evidence="7" type="ORF">N7482_006736</name>
</gene>
<dbReference type="PANTHER" id="PTHR31845">
    <property type="entry name" value="FINGER DOMAIN PROTEIN, PUTATIVE-RELATED"/>
    <property type="match status" value="1"/>
</dbReference>
<keyword evidence="8" id="KW-1185">Reference proteome</keyword>
<evidence type="ECO:0000313" key="7">
    <source>
        <dbReference type="EMBL" id="KAJ5159732.1"/>
    </source>
</evidence>
<evidence type="ECO:0000256" key="4">
    <source>
        <dbReference type="ARBA" id="ARBA00023163"/>
    </source>
</evidence>
<organism evidence="7 8">
    <name type="scientific">Penicillium canariense</name>
    <dbReference type="NCBI Taxonomy" id="189055"/>
    <lineage>
        <taxon>Eukaryota</taxon>
        <taxon>Fungi</taxon>
        <taxon>Dikarya</taxon>
        <taxon>Ascomycota</taxon>
        <taxon>Pezizomycotina</taxon>
        <taxon>Eurotiomycetes</taxon>
        <taxon>Eurotiomycetidae</taxon>
        <taxon>Eurotiales</taxon>
        <taxon>Aspergillaceae</taxon>
        <taxon>Penicillium</taxon>
    </lineage>
</organism>